<organism evidence="1 2">
    <name type="scientific">Nonomuraea zeae</name>
    <dbReference type="NCBI Taxonomy" id="1642303"/>
    <lineage>
        <taxon>Bacteria</taxon>
        <taxon>Bacillati</taxon>
        <taxon>Actinomycetota</taxon>
        <taxon>Actinomycetes</taxon>
        <taxon>Streptosporangiales</taxon>
        <taxon>Streptosporangiaceae</taxon>
        <taxon>Nonomuraea</taxon>
    </lineage>
</organism>
<gene>
    <name evidence="1" type="ORF">ETD85_08795</name>
</gene>
<dbReference type="EMBL" id="VCKX01000018">
    <property type="protein sequence ID" value="TMR37212.1"/>
    <property type="molecule type" value="Genomic_DNA"/>
</dbReference>
<evidence type="ECO:0008006" key="3">
    <source>
        <dbReference type="Google" id="ProtNLM"/>
    </source>
</evidence>
<evidence type="ECO:0000313" key="1">
    <source>
        <dbReference type="EMBL" id="TMR37212.1"/>
    </source>
</evidence>
<sequence length="126" mass="13500">MTIFDERWVEAANKVLTGHRTGAVPQFRVVLSLRFADAAGGCWVVGENGTLRFSSTPVEPADIVATMPVALAREAFADGGQDAFITKVLSTPEVRIDGDFAKARFFLAGLVRNATPQTVHALRAIG</sequence>
<keyword evidence="2" id="KW-1185">Reference proteome</keyword>
<name>A0A5S4GX05_9ACTN</name>
<protein>
    <recommendedName>
        <fullName evidence="3">SCP2 domain-containing protein</fullName>
    </recommendedName>
</protein>
<dbReference type="Proteomes" id="UP000306628">
    <property type="component" value="Unassembled WGS sequence"/>
</dbReference>
<evidence type="ECO:0000313" key="2">
    <source>
        <dbReference type="Proteomes" id="UP000306628"/>
    </source>
</evidence>
<dbReference type="RefSeq" id="WP_138689112.1">
    <property type="nucleotide sequence ID" value="NZ_JBHSAZ010000076.1"/>
</dbReference>
<reference evidence="1 2" key="1">
    <citation type="submission" date="2019-05" db="EMBL/GenBank/DDBJ databases">
        <title>Draft genome sequence of Nonomuraea zeae DSM 100528.</title>
        <authorList>
            <person name="Saricaoglu S."/>
            <person name="Isik K."/>
        </authorList>
    </citation>
    <scope>NUCLEOTIDE SEQUENCE [LARGE SCALE GENOMIC DNA]</scope>
    <source>
        <strain evidence="1 2">DSM 100528</strain>
    </source>
</reference>
<accession>A0A5S4GX05</accession>
<comment type="caution">
    <text evidence="1">The sequence shown here is derived from an EMBL/GenBank/DDBJ whole genome shotgun (WGS) entry which is preliminary data.</text>
</comment>
<dbReference type="AlphaFoldDB" id="A0A5S4GX05"/>
<proteinExistence type="predicted"/>